<dbReference type="SUPFAM" id="SSF55785">
    <property type="entry name" value="PYP-like sensor domain (PAS domain)"/>
    <property type="match status" value="1"/>
</dbReference>
<dbReference type="InterPro" id="IPR035965">
    <property type="entry name" value="PAS-like_dom_sf"/>
</dbReference>
<name>A0A6B0VUV3_9EURY</name>
<sequence>MGFRNSNCRPCRSAVRTERSAAEVERRTADGLRDFLFRGFAIEIDDEILEYGIYTDITRQKRRERDLEAVDESEAGGLRLAISVGPS</sequence>
<dbReference type="Proteomes" id="UP000434101">
    <property type="component" value="Unassembled WGS sequence"/>
</dbReference>
<dbReference type="RefSeq" id="WP_160067881.1">
    <property type="nucleotide sequence ID" value="NZ_WUYX01000071.1"/>
</dbReference>
<keyword evidence="2" id="KW-1185">Reference proteome</keyword>
<evidence type="ECO:0000313" key="1">
    <source>
        <dbReference type="EMBL" id="MXV64512.1"/>
    </source>
</evidence>
<dbReference type="OrthoDB" id="327291at2157"/>
<dbReference type="AlphaFoldDB" id="A0A6B0VUV3"/>
<organism evidence="1 2">
    <name type="scientific">Natronorubrum halalkaliphilum</name>
    <dbReference type="NCBI Taxonomy" id="2691917"/>
    <lineage>
        <taxon>Archaea</taxon>
        <taxon>Methanobacteriati</taxon>
        <taxon>Methanobacteriota</taxon>
        <taxon>Stenosarchaea group</taxon>
        <taxon>Halobacteria</taxon>
        <taxon>Halobacteriales</taxon>
        <taxon>Natrialbaceae</taxon>
        <taxon>Natronorubrum</taxon>
    </lineage>
</organism>
<comment type="caution">
    <text evidence="1">The sequence shown here is derived from an EMBL/GenBank/DDBJ whole genome shotgun (WGS) entry which is preliminary data.</text>
</comment>
<dbReference type="EMBL" id="WUYX01000071">
    <property type="protein sequence ID" value="MXV64512.1"/>
    <property type="molecule type" value="Genomic_DNA"/>
</dbReference>
<reference evidence="1 2" key="1">
    <citation type="submission" date="2020-01" db="EMBL/GenBank/DDBJ databases">
        <title>Natronorubrum sp. JWXQ-INN 674 isolated from Inner Mongolia Autonomous Region of China.</title>
        <authorList>
            <person name="Xue Q."/>
        </authorList>
    </citation>
    <scope>NUCLEOTIDE SEQUENCE [LARGE SCALE GENOMIC DNA]</scope>
    <source>
        <strain evidence="1 2">JWXQ-INN-674</strain>
    </source>
</reference>
<protein>
    <submittedName>
        <fullName evidence="1">Uncharacterized protein</fullName>
    </submittedName>
</protein>
<proteinExistence type="predicted"/>
<gene>
    <name evidence="1" type="ORF">GS429_21045</name>
</gene>
<accession>A0A6B0VUV3</accession>
<evidence type="ECO:0000313" key="2">
    <source>
        <dbReference type="Proteomes" id="UP000434101"/>
    </source>
</evidence>